<dbReference type="EMBL" id="FLUL01000001">
    <property type="protein sequence ID" value="SBV90944.1"/>
    <property type="molecule type" value="Genomic_DNA"/>
</dbReference>
<organism evidence="2">
    <name type="scientific">uncultured Dysgonomonas sp</name>
    <dbReference type="NCBI Taxonomy" id="206096"/>
    <lineage>
        <taxon>Bacteria</taxon>
        <taxon>Pseudomonadati</taxon>
        <taxon>Bacteroidota</taxon>
        <taxon>Bacteroidia</taxon>
        <taxon>Bacteroidales</taxon>
        <taxon>Dysgonomonadaceae</taxon>
        <taxon>Dysgonomonas</taxon>
        <taxon>environmental samples</taxon>
    </lineage>
</organism>
<accession>A0A212IUT9</accession>
<protein>
    <submittedName>
        <fullName evidence="2">Uncharacterized protein</fullName>
    </submittedName>
</protein>
<evidence type="ECO:0000313" key="2">
    <source>
        <dbReference type="EMBL" id="SBV90944.1"/>
    </source>
</evidence>
<proteinExistence type="predicted"/>
<reference evidence="2" key="1">
    <citation type="submission" date="2016-04" db="EMBL/GenBank/DDBJ databases">
        <authorList>
            <person name="Evans L.H."/>
            <person name="Alamgir A."/>
            <person name="Owens N."/>
            <person name="Weber N.D."/>
            <person name="Virtaneva K."/>
            <person name="Barbian K."/>
            <person name="Babar A."/>
            <person name="Rosenke K."/>
        </authorList>
    </citation>
    <scope>NUCLEOTIDE SEQUENCE</scope>
    <source>
        <strain evidence="2">86-2</strain>
    </source>
</reference>
<dbReference type="RefSeq" id="WP_296945995.1">
    <property type="nucleotide sequence ID" value="NZ_LT599021.1"/>
</dbReference>
<keyword evidence="1" id="KW-1133">Transmembrane helix</keyword>
<feature type="transmembrane region" description="Helical" evidence="1">
    <location>
        <begin position="201"/>
        <end position="220"/>
    </location>
</feature>
<dbReference type="AlphaFoldDB" id="A0A212IUT9"/>
<name>A0A212IUT9_9BACT</name>
<keyword evidence="1" id="KW-0812">Transmembrane</keyword>
<evidence type="ECO:0000256" key="1">
    <source>
        <dbReference type="SAM" id="Phobius"/>
    </source>
</evidence>
<keyword evidence="1" id="KW-0472">Membrane</keyword>
<feature type="transmembrane region" description="Helical" evidence="1">
    <location>
        <begin position="6"/>
        <end position="24"/>
    </location>
</feature>
<gene>
    <name evidence="2" type="ORF">KL86DYS2_10094</name>
</gene>
<sequence length="259" mass="29971">MAELSIIISILAALLTGGFLMIFIESQKVAGSVTDRFHFIMNPFFRSFSSYVRFISSFKTCFTFKVAKDSDYIKRLKDDVEKVAGLGGKSIISGQDYPADYFTAKELDSICKTINNIWYLIDGKYNYIDKSLDFDSRHAQMFSEQTKDYLEAISPKYKGMPLTKDMLAKVSGDFFVDIYQPIQDVLFEYEFWQKKEKEFKILILATIVFTLITMMLILLLNCYIPMWMYKALCVICCGLLIFGLFKLIKIENLSKTIMR</sequence>
<feature type="transmembrane region" description="Helical" evidence="1">
    <location>
        <begin position="226"/>
        <end position="248"/>
    </location>
</feature>